<evidence type="ECO:0000313" key="3">
    <source>
        <dbReference type="Proteomes" id="UP001189429"/>
    </source>
</evidence>
<comment type="caution">
    <text evidence="2">The sequence shown here is derived from an EMBL/GenBank/DDBJ whole genome shotgun (WGS) entry which is preliminary data.</text>
</comment>
<reference evidence="2" key="1">
    <citation type="submission" date="2023-10" db="EMBL/GenBank/DDBJ databases">
        <authorList>
            <person name="Chen Y."/>
            <person name="Shah S."/>
            <person name="Dougan E. K."/>
            <person name="Thang M."/>
            <person name="Chan C."/>
        </authorList>
    </citation>
    <scope>NUCLEOTIDE SEQUENCE [LARGE SCALE GENOMIC DNA]</scope>
</reference>
<protein>
    <submittedName>
        <fullName evidence="2">Uncharacterized protein</fullName>
    </submittedName>
</protein>
<keyword evidence="3" id="KW-1185">Reference proteome</keyword>
<name>A0ABN9PW52_9DINO</name>
<gene>
    <name evidence="2" type="ORF">PCOR1329_LOCUS5687</name>
</gene>
<sequence>MPCLSQGQALRAPGTQAAYPGSRRLRQQYGYKGDSWSGLVELHPDRLLTREEFKANLLAAPGVLKVVDKSTKTSQGNRGNHICERSLNVRLHREPNLALEFELTRNNHMADMEGRPYTETAMFKDPPKRHHAAAWCVLLHAVKGRELLPQHARDYCKACLTRHGTWEADVLPEGLEGVPLEPGFASSAGVEASLSQGGQEVPLEPGFASSAGVEASMSQGGTTAPPAKKSKAADLATGRSGSATFPFPLQDAPAVPGGLDTTLPATLRIARHNLSGRARQVSCPEGLNYSEAGLKELKASERDGSIASLQDARELLLKGLERISGVLPEGRDLDGTEYEMLGTEFERFLEIVEKLPKPAREEEAVAGQDLDADWGEDAADVGRFEITDHLREELAGEPDGDPAAVRESREVWAALGAEGPPIPDFLKVVQGQPMAGNAALDDVRAMKLRAVEHVRYPVVDERDDPEVQDNIDRMRREAWEKHEERRRTGVRGLDTRDMFVGRELDYVKLIGAGSEPMALNEFLNAASKRTLRVKELSRPPSNVPGQEGRLRMLALRVVTPWEDARMGLLTLRAR</sequence>
<dbReference type="Proteomes" id="UP001189429">
    <property type="component" value="Unassembled WGS sequence"/>
</dbReference>
<organism evidence="2 3">
    <name type="scientific">Prorocentrum cordatum</name>
    <dbReference type="NCBI Taxonomy" id="2364126"/>
    <lineage>
        <taxon>Eukaryota</taxon>
        <taxon>Sar</taxon>
        <taxon>Alveolata</taxon>
        <taxon>Dinophyceae</taxon>
        <taxon>Prorocentrales</taxon>
        <taxon>Prorocentraceae</taxon>
        <taxon>Prorocentrum</taxon>
    </lineage>
</organism>
<evidence type="ECO:0000313" key="2">
    <source>
        <dbReference type="EMBL" id="CAK0796267.1"/>
    </source>
</evidence>
<dbReference type="EMBL" id="CAUYUJ010001504">
    <property type="protein sequence ID" value="CAK0796267.1"/>
    <property type="molecule type" value="Genomic_DNA"/>
</dbReference>
<evidence type="ECO:0000256" key="1">
    <source>
        <dbReference type="SAM" id="MobiDB-lite"/>
    </source>
</evidence>
<proteinExistence type="predicted"/>
<feature type="region of interest" description="Disordered" evidence="1">
    <location>
        <begin position="211"/>
        <end position="239"/>
    </location>
</feature>
<accession>A0ABN9PW52</accession>